<dbReference type="Proteomes" id="UP001194746">
    <property type="component" value="Unassembled WGS sequence"/>
</dbReference>
<dbReference type="Gene3D" id="3.30.1330.80">
    <property type="entry name" value="Hypothetical protein, similar to alpha- acetolactate decarboxylase, domain 2"/>
    <property type="match status" value="1"/>
</dbReference>
<dbReference type="SUPFAM" id="SSF117856">
    <property type="entry name" value="AF0104/ALDC/Ptd012-like"/>
    <property type="match status" value="1"/>
</dbReference>
<comment type="caution">
    <text evidence="2">The sequence shown here is derived from an EMBL/GenBank/DDBJ whole genome shotgun (WGS) entry which is preliminary data.</text>
</comment>
<reference evidence="2" key="2">
    <citation type="submission" date="2020-02" db="EMBL/GenBank/DDBJ databases">
        <authorList>
            <person name="Gilchrist C.L.M."/>
            <person name="Chooi Y.-H."/>
        </authorList>
    </citation>
    <scope>NUCLEOTIDE SEQUENCE</scope>
    <source>
        <strain evidence="2">MST-FP2251</strain>
    </source>
</reference>
<dbReference type="PANTHER" id="PTHR46082">
    <property type="entry name" value="ATP/GTP-BINDING PROTEIN-RELATED"/>
    <property type="match status" value="1"/>
</dbReference>
<evidence type="ECO:0000313" key="3">
    <source>
        <dbReference type="Proteomes" id="UP001194746"/>
    </source>
</evidence>
<dbReference type="Gene3D" id="3.40.50.300">
    <property type="entry name" value="P-loop containing nucleotide triphosphate hydrolases"/>
    <property type="match status" value="1"/>
</dbReference>
<dbReference type="GO" id="GO:0009116">
    <property type="term" value="P:nucleoside metabolic process"/>
    <property type="evidence" value="ECO:0007669"/>
    <property type="project" value="InterPro"/>
</dbReference>
<reference evidence="2" key="1">
    <citation type="journal article" date="2019" name="Beilstein J. Org. Chem.">
        <title>Nanangenines: drimane sesquiterpenoids as the dominant metabolite cohort of a novel Australian fungus, Aspergillus nanangensis.</title>
        <authorList>
            <person name="Lacey H.J."/>
            <person name="Gilchrist C.L.M."/>
            <person name="Crombie A."/>
            <person name="Kalaitzis J.A."/>
            <person name="Vuong D."/>
            <person name="Rutledge P.J."/>
            <person name="Turner P."/>
            <person name="Pitt J.I."/>
            <person name="Lacey E."/>
            <person name="Chooi Y.H."/>
            <person name="Piggott A.M."/>
        </authorList>
    </citation>
    <scope>NUCLEOTIDE SEQUENCE</scope>
    <source>
        <strain evidence="2">MST-FP2251</strain>
    </source>
</reference>
<organism evidence="2 3">
    <name type="scientific">Aspergillus nanangensis</name>
    <dbReference type="NCBI Taxonomy" id="2582783"/>
    <lineage>
        <taxon>Eukaryota</taxon>
        <taxon>Fungi</taxon>
        <taxon>Dikarya</taxon>
        <taxon>Ascomycota</taxon>
        <taxon>Pezizomycotina</taxon>
        <taxon>Eurotiomycetes</taxon>
        <taxon>Eurotiomycetidae</taxon>
        <taxon>Eurotiales</taxon>
        <taxon>Aspergillaceae</taxon>
        <taxon>Aspergillus</taxon>
        <taxon>Aspergillus subgen. Circumdati</taxon>
    </lineage>
</organism>
<dbReference type="Gene3D" id="1.25.40.10">
    <property type="entry name" value="Tetratricopeptide repeat domain"/>
    <property type="match status" value="3"/>
</dbReference>
<dbReference type="PANTHER" id="PTHR46082:SF11">
    <property type="entry name" value="AAA+ ATPASE DOMAIN-CONTAINING PROTEIN-RELATED"/>
    <property type="match status" value="1"/>
</dbReference>
<dbReference type="InterPro" id="IPR035994">
    <property type="entry name" value="Nucleoside_phosphorylase_sf"/>
</dbReference>
<dbReference type="GO" id="GO:0043531">
    <property type="term" value="F:ADP binding"/>
    <property type="evidence" value="ECO:0007669"/>
    <property type="project" value="InterPro"/>
</dbReference>
<dbReference type="GO" id="GO:0047605">
    <property type="term" value="F:acetolactate decarboxylase activity"/>
    <property type="evidence" value="ECO:0007669"/>
    <property type="project" value="InterPro"/>
</dbReference>
<dbReference type="Pfam" id="PF03306">
    <property type="entry name" value="AAL_decarboxy"/>
    <property type="match status" value="1"/>
</dbReference>
<dbReference type="InterPro" id="IPR053137">
    <property type="entry name" value="NLR-like"/>
</dbReference>
<dbReference type="InterPro" id="IPR011990">
    <property type="entry name" value="TPR-like_helical_dom_sf"/>
</dbReference>
<accession>A0AAD4GS74</accession>
<dbReference type="Pfam" id="PF00931">
    <property type="entry name" value="NB-ARC"/>
    <property type="match status" value="1"/>
</dbReference>
<dbReference type="EMBL" id="VCAU01000063">
    <property type="protein sequence ID" value="KAF9887352.1"/>
    <property type="molecule type" value="Genomic_DNA"/>
</dbReference>
<dbReference type="SUPFAM" id="SSF52540">
    <property type="entry name" value="P-loop containing nucleoside triphosphate hydrolases"/>
    <property type="match status" value="1"/>
</dbReference>
<name>A0AAD4GS74_ASPNN</name>
<proteinExistence type="predicted"/>
<dbReference type="AlphaFoldDB" id="A0AAD4GS74"/>
<dbReference type="GO" id="GO:0045151">
    <property type="term" value="P:acetoin biosynthetic process"/>
    <property type="evidence" value="ECO:0007669"/>
    <property type="project" value="InterPro"/>
</dbReference>
<dbReference type="InterPro" id="IPR002182">
    <property type="entry name" value="NB-ARC"/>
</dbReference>
<dbReference type="SUPFAM" id="SSF48452">
    <property type="entry name" value="TPR-like"/>
    <property type="match status" value="4"/>
</dbReference>
<protein>
    <recommendedName>
        <fullName evidence="1">NB-ARC domain-containing protein</fullName>
    </recommendedName>
</protein>
<dbReference type="InterPro" id="IPR027417">
    <property type="entry name" value="P-loop_NTPase"/>
</dbReference>
<evidence type="ECO:0000259" key="1">
    <source>
        <dbReference type="Pfam" id="PF00931"/>
    </source>
</evidence>
<dbReference type="NCBIfam" id="NF040586">
    <property type="entry name" value="FxSxx_TPR"/>
    <property type="match status" value="1"/>
</dbReference>
<dbReference type="Pfam" id="PF13374">
    <property type="entry name" value="TPR_10"/>
    <property type="match status" value="2"/>
</dbReference>
<sequence length="1251" mass="141081">MTTPPNNLHQYSILNALMHGICETGPPLSTHLTHGTHGLGTVPSLNGEIIILANEAYHFPPSSTTPRKLSPTDPLPFLMITNFQPTFAHTHPTPLSMTSLPSALSPVLPSQQNRFIAVRVEGEFTRLVFRVIPAQETPREPLRELARRQVVRETSTIAMSELDPAKYTVAWIAPLEIEAQAAVHMLDHKHEGRFPLSRGDDYVFQAGDICSHNVVIATLPAGQEYGSGSASALASQIKKFFPNLWFGLLVGVAAGLPNLTRDPPIDIRLGDVLVGLSAGEDPGLVAYDLGKELGEDGFRPLRCGYVLASTETVVRSAIGSIKLHSPDDFKVILPFYEDIKNKRHSNGTFDDPGQVLDELYDWDDSGSTMTVMNREERPTTGRNRIWETRRTVWLVPFQRNPRFVGRENEISRLKADLFKQDRPKKMAVTGLGGVGKTQLAIELAYHIREEYPDCSVFWIPCMSSETVEQAYLAAREKLALPPIPDRSVKAQIKSHLGQESAGRWLLIYDNADDMEMWIGGDNETDPLKVYLPESLQGFVLFTTRNRKLAVKLASPEVVSIPQMNEETALHMLRASLIDTVPLDDDRAVGTLLHQLTFLPLAIAQAAAYVNENSLTIADYLNLLDEQEEDVIDLLSEDFEDDWRYSEIKNPVATTWLISFNQIRQLNKLAADYLSFMACIHAKEIPLSLLPAAPSSKKRAEALGLLTAYSFIDLHRESKLLNLHRLVHLATRTWLKKTSSFDYYLRKTCTQINKVFPGDDPENRPLWRTYLAHAQLTLDQGRRCDMVAHEREALLEKVGRCLLSDGRYNEAEPLFVELLGTIKKMPTDEGPDYFSCMALIASTYRSQGRWKEAESLEVEVLEKTINAFGIEHHRTTAAMDNLVLTYFKLGRWKDAQKLILQVLPIREKMLGATHPDTASTMARLASSYWNMGQLLEAERLEEQVLEIRSEVLGIEHPDTLEIMAERASSHSNQGRWQEAEALQKHVLGIQKRVMGPKHPATLTTMADLASTFRRQERWEESETLDVEVLEAREAVFGHDHPDTLTTMSNLAYTYWGQGHLEKAERTELQILETYTKVLGTSHPKTLTAMDNLASTYISQGQTTEAEGLQKQALEIQMRELGAEHPDTLNTMGNLATTYYNQQRWELAEKLETRVLDIARRVFGPEHPRTFIIMDNLLCTYIDQSKWQMAEELATQLLKIQSQALGPTHSDTQTTLTKLISIARGQERWKEVERLEIIVLESRMRNLGSKLPN</sequence>
<feature type="domain" description="NB-ARC" evidence="1">
    <location>
        <begin position="407"/>
        <end position="574"/>
    </location>
</feature>
<dbReference type="Gene3D" id="3.40.50.1580">
    <property type="entry name" value="Nucleoside phosphorylase domain"/>
    <property type="match status" value="1"/>
</dbReference>
<dbReference type="Pfam" id="PF13424">
    <property type="entry name" value="TPR_12"/>
    <property type="match status" value="3"/>
</dbReference>
<dbReference type="InterPro" id="IPR005128">
    <property type="entry name" value="Acetolactate_a_deCO2ase"/>
</dbReference>
<keyword evidence="3" id="KW-1185">Reference proteome</keyword>
<evidence type="ECO:0000313" key="2">
    <source>
        <dbReference type="EMBL" id="KAF9887352.1"/>
    </source>
</evidence>
<gene>
    <name evidence="2" type="ORF">FE257_010347</name>
</gene>